<dbReference type="AlphaFoldDB" id="A0A2A5SMQ5"/>
<proteinExistence type="predicted"/>
<name>A0A2A5SMQ5_LACLC</name>
<gene>
    <name evidence="1" type="ORF">RU92_GL002104</name>
</gene>
<dbReference type="RefSeq" id="WP_096816746.1">
    <property type="nucleotide sequence ID" value="NZ_JXKC01000040.1"/>
</dbReference>
<organism evidence="1 2">
    <name type="scientific">Lactococcus cremoris subsp. tructae</name>
    <dbReference type="NCBI Taxonomy" id="542833"/>
    <lineage>
        <taxon>Bacteria</taxon>
        <taxon>Bacillati</taxon>
        <taxon>Bacillota</taxon>
        <taxon>Bacilli</taxon>
        <taxon>Lactobacillales</taxon>
        <taxon>Streptococcaceae</taxon>
        <taxon>Lactococcus</taxon>
    </lineage>
</organism>
<comment type="caution">
    <text evidence="1">The sequence shown here is derived from an EMBL/GenBank/DDBJ whole genome shotgun (WGS) entry which is preliminary data.</text>
</comment>
<protein>
    <submittedName>
        <fullName evidence="1">Uncharacterized protein</fullName>
    </submittedName>
</protein>
<sequence length="143" mass="16820">MKNGIYQVSEETLKKQLKRIVNEKVIRINASKIYDYKTLISSIGAAFGMNKKQVGENYVLPGFTDNFGDFLYYETTEKQKNYILVLENWSNIQNEIPQLSKIKILKRKENYLKELQYVIEFLSEFDPTDPDEELIDFTVFVVD</sequence>
<accession>A0A2A5SMQ5</accession>
<dbReference type="EMBL" id="JXKC01000040">
    <property type="protein sequence ID" value="PCS14798.1"/>
    <property type="molecule type" value="Genomic_DNA"/>
</dbReference>
<reference evidence="1 2" key="1">
    <citation type="submission" date="2014-12" db="EMBL/GenBank/DDBJ databases">
        <title>Draft genome sequences of 10 type strains of Lactococcus.</title>
        <authorList>
            <person name="Sun Z."/>
            <person name="Zhong Z."/>
            <person name="Liu W."/>
            <person name="Zhang W."/>
            <person name="Zhang H."/>
        </authorList>
    </citation>
    <scope>NUCLEOTIDE SEQUENCE [LARGE SCALE GENOMIC DNA]</scope>
    <source>
        <strain evidence="1 2">DSM 21502</strain>
    </source>
</reference>
<evidence type="ECO:0000313" key="1">
    <source>
        <dbReference type="EMBL" id="PCS14798.1"/>
    </source>
</evidence>
<dbReference type="Proteomes" id="UP000218711">
    <property type="component" value="Unassembled WGS sequence"/>
</dbReference>
<evidence type="ECO:0000313" key="2">
    <source>
        <dbReference type="Proteomes" id="UP000218711"/>
    </source>
</evidence>